<proteinExistence type="predicted"/>
<dbReference type="PANTHER" id="PTHR10039">
    <property type="entry name" value="AMELOGENIN"/>
    <property type="match status" value="1"/>
</dbReference>
<evidence type="ECO:0000313" key="4">
    <source>
        <dbReference type="Proteomes" id="UP000521943"/>
    </source>
</evidence>
<dbReference type="InterPro" id="IPR056884">
    <property type="entry name" value="NPHP3-like_N"/>
</dbReference>
<dbReference type="PANTHER" id="PTHR10039:SF14">
    <property type="entry name" value="NACHT DOMAIN-CONTAINING PROTEIN"/>
    <property type="match status" value="1"/>
</dbReference>
<reference evidence="3 4" key="1">
    <citation type="submission" date="2020-07" db="EMBL/GenBank/DDBJ databases">
        <title>Comparative genomics of pyrophilous fungi reveals a link between fire events and developmental genes.</title>
        <authorList>
            <consortium name="DOE Joint Genome Institute"/>
            <person name="Steindorff A.S."/>
            <person name="Carver A."/>
            <person name="Calhoun S."/>
            <person name="Stillman K."/>
            <person name="Liu H."/>
            <person name="Lipzen A."/>
            <person name="Pangilinan J."/>
            <person name="Labutti K."/>
            <person name="Bruns T.D."/>
            <person name="Grigoriev I.V."/>
        </authorList>
    </citation>
    <scope>NUCLEOTIDE SEQUENCE [LARGE SCALE GENOMIC DNA]</scope>
    <source>
        <strain evidence="3 4">CBS 144469</strain>
    </source>
</reference>
<evidence type="ECO:0000259" key="2">
    <source>
        <dbReference type="Pfam" id="PF24883"/>
    </source>
</evidence>
<keyword evidence="4" id="KW-1185">Reference proteome</keyword>
<dbReference type="Proteomes" id="UP000521943">
    <property type="component" value="Unassembled WGS sequence"/>
</dbReference>
<dbReference type="Pfam" id="PF24883">
    <property type="entry name" value="NPHP3_N"/>
    <property type="match status" value="1"/>
</dbReference>
<comment type="caution">
    <text evidence="3">The sequence shown here is derived from an EMBL/GenBank/DDBJ whole genome shotgun (WGS) entry which is preliminary data.</text>
</comment>
<name>A0A8H6HTV9_9AGAR</name>
<dbReference type="SUPFAM" id="SSF52540">
    <property type="entry name" value="P-loop containing nucleoside triphosphate hydrolases"/>
    <property type="match status" value="1"/>
</dbReference>
<dbReference type="OrthoDB" id="4760524at2759"/>
<sequence length="690" mass="77715">MWLYGYVGCGKSSIAQAVAEEFFRRDCLVASFFFFRGSGDRSRTTRLAATIAGQMIRAIPSTASYVKDALKKHPDILTSYPIKLQFQHLVFEPFKMASKWTLGPISLLTGSFLVVIDGMDECEDREEVASLIDHMISFFKDNRRIPLRFFITSRVEEHIRTHLESPQVKLVNLADNAALEDIAYVMEMTFKEAARHNRVIQAYGEQWPSKGDLQKLVEHTGGSFIFMATILRFILGTGRPGSVNPIKQLPLALHIDPGLDGLYAQTLALSEHYPYFTEIISAIALIKYPLSVNGLALLLDIPRYEVVQVLIHLQAIFQVPGDDRTPVVLCHSSLHDFLNTERRSGRFHASPSNQKRVAEDCLRALSRYNAQYPGQHPGGGDEACHYASNFVLSHWQDSLSFLPDDIDNLREQVDLVASYYKTAMPGRMGNTAISTFFAVQRRLLIGCNDRGLASHISKRVVMGLLATVLRPTLPGGLGVLEVLVSKYSDGLQSQRLEEYLGRINPEYLSPSYSALLIMNAGQNLLYTVDLEDETTAICFGRKRPSITTTEVYLYAFWLDHLKYAVENDDTIEPSALTTPQFFGNSGTGLHNDGGFKEWEGHPRIQTWWDNLASDVVLARRAIVDKFPLIQMSPSPSVIWRRLMDSDGYHRYGFTSSIVFSIIDLLYGFEGLSPLKCDSPDLPYFNFKRDF</sequence>
<dbReference type="AlphaFoldDB" id="A0A8H6HTV9"/>
<protein>
    <recommendedName>
        <fullName evidence="2">Nephrocystin 3-like N-terminal domain-containing protein</fullName>
    </recommendedName>
</protein>
<accession>A0A8H6HTV9</accession>
<keyword evidence="1" id="KW-0677">Repeat</keyword>
<organism evidence="3 4">
    <name type="scientific">Ephemerocybe angulata</name>
    <dbReference type="NCBI Taxonomy" id="980116"/>
    <lineage>
        <taxon>Eukaryota</taxon>
        <taxon>Fungi</taxon>
        <taxon>Dikarya</taxon>
        <taxon>Basidiomycota</taxon>
        <taxon>Agaricomycotina</taxon>
        <taxon>Agaricomycetes</taxon>
        <taxon>Agaricomycetidae</taxon>
        <taxon>Agaricales</taxon>
        <taxon>Agaricineae</taxon>
        <taxon>Psathyrellaceae</taxon>
        <taxon>Ephemerocybe</taxon>
    </lineage>
</organism>
<gene>
    <name evidence="3" type="ORF">DFP72DRAFT_1011525</name>
</gene>
<feature type="domain" description="Nephrocystin 3-like N-terminal" evidence="2">
    <location>
        <begin position="1"/>
        <end position="154"/>
    </location>
</feature>
<evidence type="ECO:0000256" key="1">
    <source>
        <dbReference type="ARBA" id="ARBA00022737"/>
    </source>
</evidence>
<evidence type="ECO:0000313" key="3">
    <source>
        <dbReference type="EMBL" id="KAF6752711.1"/>
    </source>
</evidence>
<dbReference type="Gene3D" id="3.40.50.300">
    <property type="entry name" value="P-loop containing nucleotide triphosphate hydrolases"/>
    <property type="match status" value="1"/>
</dbReference>
<dbReference type="EMBL" id="JACGCI010000043">
    <property type="protein sequence ID" value="KAF6752711.1"/>
    <property type="molecule type" value="Genomic_DNA"/>
</dbReference>
<dbReference type="InterPro" id="IPR027417">
    <property type="entry name" value="P-loop_NTPase"/>
</dbReference>